<evidence type="ECO:0000256" key="2">
    <source>
        <dbReference type="ARBA" id="ARBA00022723"/>
    </source>
</evidence>
<dbReference type="PANTHER" id="PTHR24083">
    <property type="entry name" value="NUCLEAR HORMONE RECEPTOR"/>
    <property type="match status" value="1"/>
</dbReference>
<evidence type="ECO:0000256" key="10">
    <source>
        <dbReference type="RuleBase" id="RU004334"/>
    </source>
</evidence>
<dbReference type="SMART" id="SM00399">
    <property type="entry name" value="ZnF_C4"/>
    <property type="match status" value="1"/>
</dbReference>
<keyword evidence="5 10" id="KW-0805">Transcription regulation</keyword>
<dbReference type="Pfam" id="PF00104">
    <property type="entry name" value="Hormone_recep"/>
    <property type="match status" value="1"/>
</dbReference>
<name>A0AAD9J2K3_9ANNE</name>
<dbReference type="SUPFAM" id="SSF57716">
    <property type="entry name" value="Glucocorticoid receptor-like (DNA-binding domain)"/>
    <property type="match status" value="1"/>
</dbReference>
<evidence type="ECO:0000256" key="7">
    <source>
        <dbReference type="ARBA" id="ARBA00023163"/>
    </source>
</evidence>
<keyword evidence="4 10" id="KW-0862">Zinc</keyword>
<dbReference type="Proteomes" id="UP001208570">
    <property type="component" value="Unassembled WGS sequence"/>
</dbReference>
<keyword evidence="7 10" id="KW-0804">Transcription</keyword>
<dbReference type="GO" id="GO:0008270">
    <property type="term" value="F:zinc ion binding"/>
    <property type="evidence" value="ECO:0007669"/>
    <property type="project" value="UniProtKB-KW"/>
</dbReference>
<evidence type="ECO:0000259" key="12">
    <source>
        <dbReference type="PROSITE" id="PS51030"/>
    </source>
</evidence>
<feature type="region of interest" description="Disordered" evidence="11">
    <location>
        <begin position="91"/>
        <end position="124"/>
    </location>
</feature>
<keyword evidence="15" id="KW-1185">Reference proteome</keyword>
<sequence>MDSPLGSGRRGDRLLDIPCKVCGDRSSGKHYGIYSCDGCSGFFKRSIHKNRAYICKAQGDSKGNCPIDKTHRNQCRACRLRKCFEADMNRDAVQHERGPRKPKSKQSTSDSDDDSVKQLPLVSPVGPLMPRPLVGPVAYDGPIDLRLVGSPTPMDSPLVPYREPRAPRPGFLHTLLAAEQFHENHLIYSHMSAMFVGDRLLETSAFRLPHHVTGESLQEISARLLFSIVNWIRHISGFLALPNLDQVLLLEEAWRDLFLLSLAQWDIPLELHTIMECAGLKQDNVINDKFTSLINDVKIVRDVVMRFRRLKLDRTEYACMKAVSLFRPEIRGLHQAVEVETMQDQAHVLLSEYIRHQFPRQPTRYGRLLLMIPTLRIISGSALSKLFFNETIGNIPVEKLICDIFQNENAN</sequence>
<evidence type="ECO:0000256" key="5">
    <source>
        <dbReference type="ARBA" id="ARBA00023015"/>
    </source>
</evidence>
<dbReference type="AlphaFoldDB" id="A0AAD9J2K3"/>
<dbReference type="PROSITE" id="PS00031">
    <property type="entry name" value="NUCLEAR_REC_DBD_1"/>
    <property type="match status" value="1"/>
</dbReference>
<dbReference type="EMBL" id="JAODUP010000698">
    <property type="protein sequence ID" value="KAK2145159.1"/>
    <property type="molecule type" value="Genomic_DNA"/>
</dbReference>
<evidence type="ECO:0000256" key="4">
    <source>
        <dbReference type="ARBA" id="ARBA00022833"/>
    </source>
</evidence>
<comment type="caution">
    <text evidence="14">The sequence shown here is derived from an EMBL/GenBank/DDBJ whole genome shotgun (WGS) entry which is preliminary data.</text>
</comment>
<dbReference type="SMART" id="SM00430">
    <property type="entry name" value="HOLI"/>
    <property type="match status" value="1"/>
</dbReference>
<dbReference type="SUPFAM" id="SSF48508">
    <property type="entry name" value="Nuclear receptor ligand-binding domain"/>
    <property type="match status" value="1"/>
</dbReference>
<dbReference type="PRINTS" id="PR00047">
    <property type="entry name" value="STROIDFINGER"/>
</dbReference>
<evidence type="ECO:0000256" key="11">
    <source>
        <dbReference type="SAM" id="MobiDB-lite"/>
    </source>
</evidence>
<dbReference type="Gene3D" id="1.10.565.10">
    <property type="entry name" value="Retinoid X Receptor"/>
    <property type="match status" value="1"/>
</dbReference>
<comment type="similarity">
    <text evidence="10">Belongs to the nuclear hormone receptor family.</text>
</comment>
<evidence type="ECO:0000256" key="1">
    <source>
        <dbReference type="ARBA" id="ARBA00004123"/>
    </source>
</evidence>
<reference evidence="14" key="1">
    <citation type="journal article" date="2023" name="Mol. Biol. Evol.">
        <title>Third-Generation Sequencing Reveals the Adaptive Role of the Epigenome in Three Deep-Sea Polychaetes.</title>
        <authorList>
            <person name="Perez M."/>
            <person name="Aroh O."/>
            <person name="Sun Y."/>
            <person name="Lan Y."/>
            <person name="Juniper S.K."/>
            <person name="Young C.R."/>
            <person name="Angers B."/>
            <person name="Qian P.Y."/>
        </authorList>
    </citation>
    <scope>NUCLEOTIDE SEQUENCE</scope>
    <source>
        <strain evidence="14">P08H-3</strain>
    </source>
</reference>
<organism evidence="14 15">
    <name type="scientific">Paralvinella palmiformis</name>
    <dbReference type="NCBI Taxonomy" id="53620"/>
    <lineage>
        <taxon>Eukaryota</taxon>
        <taxon>Metazoa</taxon>
        <taxon>Spiralia</taxon>
        <taxon>Lophotrochozoa</taxon>
        <taxon>Annelida</taxon>
        <taxon>Polychaeta</taxon>
        <taxon>Sedentaria</taxon>
        <taxon>Canalipalpata</taxon>
        <taxon>Terebellida</taxon>
        <taxon>Terebelliformia</taxon>
        <taxon>Alvinellidae</taxon>
        <taxon>Paralvinella</taxon>
    </lineage>
</organism>
<protein>
    <recommendedName>
        <fullName evidence="16">Nuclear receptor subfamily 2 group E member 1</fullName>
    </recommendedName>
</protein>
<dbReference type="CDD" id="cd07163">
    <property type="entry name" value="NR_DBD_TLX"/>
    <property type="match status" value="1"/>
</dbReference>
<accession>A0AAD9J2K3</accession>
<feature type="domain" description="Nuclear receptor" evidence="12">
    <location>
        <begin position="16"/>
        <end position="95"/>
    </location>
</feature>
<dbReference type="GO" id="GO:0043565">
    <property type="term" value="F:sequence-specific DNA binding"/>
    <property type="evidence" value="ECO:0007669"/>
    <property type="project" value="InterPro"/>
</dbReference>
<dbReference type="InterPro" id="IPR013088">
    <property type="entry name" value="Znf_NHR/GATA"/>
</dbReference>
<dbReference type="FunFam" id="1.10.565.10:FF:000011">
    <property type="entry name" value="Nuclear receptor subfamily 5, group A, member 2"/>
    <property type="match status" value="1"/>
</dbReference>
<keyword evidence="6 10" id="KW-0238">DNA-binding</keyword>
<evidence type="ECO:0008006" key="16">
    <source>
        <dbReference type="Google" id="ProtNLM"/>
    </source>
</evidence>
<dbReference type="PROSITE" id="PS51030">
    <property type="entry name" value="NUCLEAR_REC_DBD_2"/>
    <property type="match status" value="1"/>
</dbReference>
<evidence type="ECO:0000256" key="9">
    <source>
        <dbReference type="ARBA" id="ARBA00023242"/>
    </source>
</evidence>
<dbReference type="Gene3D" id="3.30.50.10">
    <property type="entry name" value="Erythroid Transcription Factor GATA-1, subunit A"/>
    <property type="match status" value="1"/>
</dbReference>
<dbReference type="Pfam" id="PF00105">
    <property type="entry name" value="zf-C4"/>
    <property type="match status" value="1"/>
</dbReference>
<evidence type="ECO:0000313" key="15">
    <source>
        <dbReference type="Proteomes" id="UP001208570"/>
    </source>
</evidence>
<dbReference type="InterPro" id="IPR001628">
    <property type="entry name" value="Znf_hrmn_rcpt"/>
</dbReference>
<evidence type="ECO:0000256" key="6">
    <source>
        <dbReference type="ARBA" id="ARBA00023125"/>
    </source>
</evidence>
<evidence type="ECO:0000259" key="13">
    <source>
        <dbReference type="PROSITE" id="PS51843"/>
    </source>
</evidence>
<feature type="domain" description="NR LBD" evidence="13">
    <location>
        <begin position="167"/>
        <end position="408"/>
    </location>
</feature>
<evidence type="ECO:0000256" key="3">
    <source>
        <dbReference type="ARBA" id="ARBA00022771"/>
    </source>
</evidence>
<dbReference type="GO" id="GO:0032502">
    <property type="term" value="P:developmental process"/>
    <property type="evidence" value="ECO:0007669"/>
    <property type="project" value="UniProtKB-ARBA"/>
</dbReference>
<keyword evidence="9 10" id="KW-0539">Nucleus</keyword>
<dbReference type="InterPro" id="IPR000003">
    <property type="entry name" value="Retinoid-X_rcpt/HNF4"/>
</dbReference>
<gene>
    <name evidence="14" type="ORF">LSH36_698g00019</name>
</gene>
<evidence type="ECO:0000256" key="8">
    <source>
        <dbReference type="ARBA" id="ARBA00023170"/>
    </source>
</evidence>
<keyword evidence="2 10" id="KW-0479">Metal-binding</keyword>
<dbReference type="InterPro" id="IPR001723">
    <property type="entry name" value="Nuclear_hrmn_rcpt"/>
</dbReference>
<dbReference type="FunFam" id="3.30.50.10:FF:000019">
    <property type="entry name" value="Nuclear receptor subfamily 2 group E member"/>
    <property type="match status" value="1"/>
</dbReference>
<keyword evidence="3 10" id="KW-0863">Zinc-finger</keyword>
<evidence type="ECO:0000313" key="14">
    <source>
        <dbReference type="EMBL" id="KAK2145159.1"/>
    </source>
</evidence>
<comment type="subcellular location">
    <subcellularLocation>
        <location evidence="1 10">Nucleus</location>
    </subcellularLocation>
</comment>
<dbReference type="InterPro" id="IPR035500">
    <property type="entry name" value="NHR-like_dom_sf"/>
</dbReference>
<keyword evidence="8 10" id="KW-0675">Receptor</keyword>
<proteinExistence type="inferred from homology"/>
<dbReference type="GO" id="GO:0003707">
    <property type="term" value="F:nuclear steroid receptor activity"/>
    <property type="evidence" value="ECO:0007669"/>
    <property type="project" value="InterPro"/>
</dbReference>
<dbReference type="PRINTS" id="PR00545">
    <property type="entry name" value="RETINOIDXR"/>
</dbReference>
<dbReference type="PRINTS" id="PR00398">
    <property type="entry name" value="STRDHORMONER"/>
</dbReference>
<dbReference type="InterPro" id="IPR000536">
    <property type="entry name" value="Nucl_hrmn_rcpt_lig-bd"/>
</dbReference>
<dbReference type="PROSITE" id="PS51843">
    <property type="entry name" value="NR_LBD"/>
    <property type="match status" value="1"/>
</dbReference>
<dbReference type="GO" id="GO:0005634">
    <property type="term" value="C:nucleus"/>
    <property type="evidence" value="ECO:0007669"/>
    <property type="project" value="UniProtKB-SubCell"/>
</dbReference>
<dbReference type="InterPro" id="IPR050274">
    <property type="entry name" value="Nuclear_hormone_rcpt_NR2"/>
</dbReference>